<evidence type="ECO:0000313" key="4">
    <source>
        <dbReference type="Proteomes" id="UP000664144"/>
    </source>
</evidence>
<dbReference type="InterPro" id="IPR000683">
    <property type="entry name" value="Gfo/Idh/MocA-like_OxRdtase_N"/>
</dbReference>
<dbReference type="PANTHER" id="PTHR43818">
    <property type="entry name" value="BCDNA.GH03377"/>
    <property type="match status" value="1"/>
</dbReference>
<dbReference type="PANTHER" id="PTHR43818:SF12">
    <property type="entry name" value="NADH-DEPENDENT DEHYDROGENASE-RELATED"/>
    <property type="match status" value="1"/>
</dbReference>
<dbReference type="InterPro" id="IPR006311">
    <property type="entry name" value="TAT_signal"/>
</dbReference>
<dbReference type="PROSITE" id="PS51318">
    <property type="entry name" value="TAT"/>
    <property type="match status" value="1"/>
</dbReference>
<dbReference type="RefSeq" id="WP_206985889.1">
    <property type="nucleotide sequence ID" value="NZ_JAFLQZ010000015.1"/>
</dbReference>
<dbReference type="Proteomes" id="UP000664144">
    <property type="component" value="Unassembled WGS sequence"/>
</dbReference>
<dbReference type="InterPro" id="IPR036291">
    <property type="entry name" value="NAD(P)-bd_dom_sf"/>
</dbReference>
<gene>
    <name evidence="3" type="ORF">J0X19_18420</name>
</gene>
<dbReference type="Pfam" id="PF01408">
    <property type="entry name" value="GFO_IDH_MocA"/>
    <property type="match status" value="1"/>
</dbReference>
<dbReference type="Pfam" id="PF22725">
    <property type="entry name" value="GFO_IDH_MocA_C3"/>
    <property type="match status" value="1"/>
</dbReference>
<dbReference type="Gene3D" id="3.40.50.720">
    <property type="entry name" value="NAD(P)-binding Rossmann-like Domain"/>
    <property type="match status" value="1"/>
</dbReference>
<name>A0A939EZC3_9BACT</name>
<accession>A0A939EZC3</accession>
<dbReference type="GO" id="GO:0000166">
    <property type="term" value="F:nucleotide binding"/>
    <property type="evidence" value="ECO:0007669"/>
    <property type="project" value="InterPro"/>
</dbReference>
<dbReference type="SUPFAM" id="SSF51735">
    <property type="entry name" value="NAD(P)-binding Rossmann-fold domains"/>
    <property type="match status" value="1"/>
</dbReference>
<feature type="domain" description="Gfo/Idh/MocA-like oxidoreductase N-terminal" evidence="1">
    <location>
        <begin position="39"/>
        <end position="162"/>
    </location>
</feature>
<organism evidence="3 4">
    <name type="scientific">Hymenobacter telluris</name>
    <dbReference type="NCBI Taxonomy" id="2816474"/>
    <lineage>
        <taxon>Bacteria</taxon>
        <taxon>Pseudomonadati</taxon>
        <taxon>Bacteroidota</taxon>
        <taxon>Cytophagia</taxon>
        <taxon>Cytophagales</taxon>
        <taxon>Hymenobacteraceae</taxon>
        <taxon>Hymenobacter</taxon>
    </lineage>
</organism>
<dbReference type="InterPro" id="IPR055170">
    <property type="entry name" value="GFO_IDH_MocA-like_dom"/>
</dbReference>
<dbReference type="SUPFAM" id="SSF55347">
    <property type="entry name" value="Glyceraldehyde-3-phosphate dehydrogenase-like, C-terminal domain"/>
    <property type="match status" value="1"/>
</dbReference>
<dbReference type="AlphaFoldDB" id="A0A939EZC3"/>
<evidence type="ECO:0000313" key="3">
    <source>
        <dbReference type="EMBL" id="MBO0359941.1"/>
    </source>
</evidence>
<dbReference type="InterPro" id="IPR050463">
    <property type="entry name" value="Gfo/Idh/MocA_oxidrdct_glycsds"/>
</dbReference>
<evidence type="ECO:0000259" key="1">
    <source>
        <dbReference type="Pfam" id="PF01408"/>
    </source>
</evidence>
<dbReference type="EMBL" id="JAFLQZ010000015">
    <property type="protein sequence ID" value="MBO0359941.1"/>
    <property type="molecule type" value="Genomic_DNA"/>
</dbReference>
<proteinExistence type="predicted"/>
<evidence type="ECO:0000259" key="2">
    <source>
        <dbReference type="Pfam" id="PF22725"/>
    </source>
</evidence>
<sequence length="405" mass="45636">MIHLPRRDFLKTTGLLTGGLLLGTQLTEAFATSVAGDKLRIGIIGCGDRGTGLLKILQELPDKYEVTALCDELPFRLRDAQKIGAASKAKTYADYRALLEARNVDAVIISVPLNLHFAVAKAALLAGKQVYLEKTMTHNIEQATELVTLAQQRPRQILQVGHQYRYSPLYYRVKEMIDQGYLGKVTQIDCRWDRNGSWRRPVPEPSLERKINWRMYREYSGGLAAELLSHQLDFIHWAFNTTPDEIFGTGGIDYYKDGRETYDNVQVMVRYAREGMVGNFGATCGNARDGYLFKLKGTKGTISLLIDQGIYYPEKETLKQYGTVDGVTGATKITWDKNGGIPITTEPLKDGSWYALNDFYKAVQDKKLPDSNVYTGARVACAVYLANQAIYNHTIEKWRPEFNFS</sequence>
<feature type="domain" description="GFO/IDH/MocA-like oxidoreductase" evidence="2">
    <location>
        <begin position="172"/>
        <end position="302"/>
    </location>
</feature>
<reference evidence="3" key="1">
    <citation type="submission" date="2021-03" db="EMBL/GenBank/DDBJ databases">
        <authorList>
            <person name="Kim M.K."/>
        </authorList>
    </citation>
    <scope>NUCLEOTIDE SEQUENCE</scope>
    <source>
        <strain evidence="3">BT186</strain>
    </source>
</reference>
<protein>
    <submittedName>
        <fullName evidence="3">Gfo/Idh/MocA family oxidoreductase</fullName>
    </submittedName>
</protein>
<dbReference type="Gene3D" id="3.30.360.10">
    <property type="entry name" value="Dihydrodipicolinate Reductase, domain 2"/>
    <property type="match status" value="1"/>
</dbReference>
<comment type="caution">
    <text evidence="3">The sequence shown here is derived from an EMBL/GenBank/DDBJ whole genome shotgun (WGS) entry which is preliminary data.</text>
</comment>
<keyword evidence="4" id="KW-1185">Reference proteome</keyword>